<accession>A0ABM8VBS0</accession>
<dbReference type="RefSeq" id="WP_218096877.1">
    <property type="nucleotide sequence ID" value="NZ_CAJVCE010000001.1"/>
</dbReference>
<gene>
    <name evidence="1" type="ORF">PAECIP111802_00519</name>
</gene>
<evidence type="ECO:0000313" key="1">
    <source>
        <dbReference type="EMBL" id="CAG7618455.1"/>
    </source>
</evidence>
<sequence length="266" mass="29665">MEDAVKNNKMMQDIRFTPDIGVQSNQTRLDGNRVMLDQLELLSVQPALDRLNQEGYNLTIKNVFLEDTVLPLGTDDSMRLVSVSAGLPNSTALYLVKGTQATKRDDYEMYRKKDNPDGSYWVTSAQKYSEAHHYHWTEKHLLHINKDGNTQLMNERLGAKALQVLSTPDDGSVIVLASQEDSAADDIARDIYRIGPDGTVTKQYGSVKGNVYADGTGEVYMLNTADNRITKLGSGESVRLTEKMIFLASRGKPQQLEASHDHESPE</sequence>
<reference evidence="1 2" key="1">
    <citation type="submission" date="2021-06" db="EMBL/GenBank/DDBJ databases">
        <authorList>
            <person name="Criscuolo A."/>
        </authorList>
    </citation>
    <scope>NUCLEOTIDE SEQUENCE [LARGE SCALE GENOMIC DNA]</scope>
    <source>
        <strain evidence="2">CIP 111802</strain>
    </source>
</reference>
<evidence type="ECO:0000313" key="2">
    <source>
        <dbReference type="Proteomes" id="UP000730618"/>
    </source>
</evidence>
<protein>
    <recommendedName>
        <fullName evidence="3">Lipoprotein</fullName>
    </recommendedName>
</protein>
<dbReference type="EMBL" id="CAJVCE010000001">
    <property type="protein sequence ID" value="CAG7618455.1"/>
    <property type="molecule type" value="Genomic_DNA"/>
</dbReference>
<dbReference type="Proteomes" id="UP000730618">
    <property type="component" value="Unassembled WGS sequence"/>
</dbReference>
<organism evidence="1 2">
    <name type="scientific">Paenibacillus allorhizosphaerae</name>
    <dbReference type="NCBI Taxonomy" id="2849866"/>
    <lineage>
        <taxon>Bacteria</taxon>
        <taxon>Bacillati</taxon>
        <taxon>Bacillota</taxon>
        <taxon>Bacilli</taxon>
        <taxon>Bacillales</taxon>
        <taxon>Paenibacillaceae</taxon>
        <taxon>Paenibacillus</taxon>
    </lineage>
</organism>
<evidence type="ECO:0008006" key="3">
    <source>
        <dbReference type="Google" id="ProtNLM"/>
    </source>
</evidence>
<comment type="caution">
    <text evidence="1">The sequence shown here is derived from an EMBL/GenBank/DDBJ whole genome shotgun (WGS) entry which is preliminary data.</text>
</comment>
<name>A0ABM8VBS0_9BACL</name>
<proteinExistence type="predicted"/>
<keyword evidence="2" id="KW-1185">Reference proteome</keyword>